<dbReference type="Proteomes" id="UP000724672">
    <property type="component" value="Unassembled WGS sequence"/>
</dbReference>
<dbReference type="PANTHER" id="PTHR43415:SF3">
    <property type="entry name" value="GNAT-FAMILY ACETYLTRANSFERASE"/>
    <property type="match status" value="1"/>
</dbReference>
<sequence length="178" mass="20976">MIYFKDDDIKIRDVSEEDINSLFSWSIDKTLNEHDPRPLPKNSKELLQECGSFCEKFDIEIINGDVNKRKYIYFIIADNQDNPIGFVNFFSIDKEKKQGEMGVILGDKRYWGKGIAKKAVSMVVNYIFRDLNINRIYIETGENNKAALKLFEKLKFVKCDEYIEDDNFKFIVMEKIKE</sequence>
<keyword evidence="3" id="KW-1185">Reference proteome</keyword>
<dbReference type="Gene3D" id="3.40.630.30">
    <property type="match status" value="1"/>
</dbReference>
<dbReference type="AlphaFoldDB" id="A0A942UPS2"/>
<reference evidence="2" key="1">
    <citation type="submission" date="2019-12" db="EMBL/GenBank/DDBJ databases">
        <title>Clostridiaceae gen. nov. sp. nov., isolated from sediment in Xinjiang, China.</title>
        <authorList>
            <person name="Zhang R."/>
        </authorList>
    </citation>
    <scope>NUCLEOTIDE SEQUENCE</scope>
    <source>
        <strain evidence="2">D2Q-11</strain>
    </source>
</reference>
<feature type="domain" description="N-acetyltransferase" evidence="1">
    <location>
        <begin position="9"/>
        <end position="178"/>
    </location>
</feature>
<dbReference type="RefSeq" id="WP_203364974.1">
    <property type="nucleotide sequence ID" value="NZ_WSFT01000009.1"/>
</dbReference>
<proteinExistence type="predicted"/>
<evidence type="ECO:0000313" key="3">
    <source>
        <dbReference type="Proteomes" id="UP000724672"/>
    </source>
</evidence>
<evidence type="ECO:0000259" key="1">
    <source>
        <dbReference type="PROSITE" id="PS51186"/>
    </source>
</evidence>
<name>A0A942UPS2_9FIRM</name>
<dbReference type="CDD" id="cd04301">
    <property type="entry name" value="NAT_SF"/>
    <property type="match status" value="1"/>
</dbReference>
<organism evidence="2 3">
    <name type="scientific">Anaeromonas frigoriresistens</name>
    <dbReference type="NCBI Taxonomy" id="2683708"/>
    <lineage>
        <taxon>Bacteria</taxon>
        <taxon>Bacillati</taxon>
        <taxon>Bacillota</taxon>
        <taxon>Tissierellia</taxon>
        <taxon>Tissierellales</taxon>
        <taxon>Thermohalobacteraceae</taxon>
        <taxon>Anaeromonas</taxon>
    </lineage>
</organism>
<gene>
    <name evidence="2" type="ORF">GOQ27_01135</name>
</gene>
<evidence type="ECO:0000313" key="2">
    <source>
        <dbReference type="EMBL" id="MBS4537044.1"/>
    </source>
</evidence>
<dbReference type="PROSITE" id="PS51186">
    <property type="entry name" value="GNAT"/>
    <property type="match status" value="1"/>
</dbReference>
<comment type="caution">
    <text evidence="2">The sequence shown here is derived from an EMBL/GenBank/DDBJ whole genome shotgun (WGS) entry which is preliminary data.</text>
</comment>
<dbReference type="PANTHER" id="PTHR43415">
    <property type="entry name" value="SPERMIDINE N(1)-ACETYLTRANSFERASE"/>
    <property type="match status" value="1"/>
</dbReference>
<dbReference type="InterPro" id="IPR016181">
    <property type="entry name" value="Acyl_CoA_acyltransferase"/>
</dbReference>
<protein>
    <submittedName>
        <fullName evidence="2">GNAT family N-acetyltransferase</fullName>
    </submittedName>
</protein>
<dbReference type="Pfam" id="PF13302">
    <property type="entry name" value="Acetyltransf_3"/>
    <property type="match status" value="1"/>
</dbReference>
<dbReference type="SUPFAM" id="SSF55729">
    <property type="entry name" value="Acyl-CoA N-acyltransferases (Nat)"/>
    <property type="match status" value="1"/>
</dbReference>
<dbReference type="InterPro" id="IPR000182">
    <property type="entry name" value="GNAT_dom"/>
</dbReference>
<dbReference type="GO" id="GO:0016747">
    <property type="term" value="F:acyltransferase activity, transferring groups other than amino-acyl groups"/>
    <property type="evidence" value="ECO:0007669"/>
    <property type="project" value="InterPro"/>
</dbReference>
<accession>A0A942UPS2</accession>
<dbReference type="EMBL" id="WSFT01000009">
    <property type="protein sequence ID" value="MBS4537044.1"/>
    <property type="molecule type" value="Genomic_DNA"/>
</dbReference>